<organism evidence="1 2">
    <name type="scientific">Escherichia coli</name>
    <dbReference type="NCBI Taxonomy" id="562"/>
    <lineage>
        <taxon>Bacteria</taxon>
        <taxon>Pseudomonadati</taxon>
        <taxon>Pseudomonadota</taxon>
        <taxon>Gammaproteobacteria</taxon>
        <taxon>Enterobacterales</taxon>
        <taxon>Enterobacteriaceae</taxon>
        <taxon>Escherichia</taxon>
    </lineage>
</organism>
<proteinExistence type="predicted"/>
<evidence type="ECO:0000313" key="1">
    <source>
        <dbReference type="EMBL" id="STL49562.1"/>
    </source>
</evidence>
<dbReference type="AlphaFoldDB" id="A0A377B774"/>
<protein>
    <submittedName>
        <fullName evidence="1">Uncharacterized protein</fullName>
    </submittedName>
</protein>
<sequence length="130" mass="14460">MTVREGGPPGGLLRWLLFDDINHPRYAKFIGDFAKAMRPESFLPGHFDFSVSGKIVKPAFSFFDLLRIEHQRKAGVAGFFLTAWHRLIMMSLPAMRTLAWAMAVSGNCIPEGQFSALSCADFGISPKLIL</sequence>
<reference evidence="1 2" key="1">
    <citation type="submission" date="2018-06" db="EMBL/GenBank/DDBJ databases">
        <authorList>
            <consortium name="Pathogen Informatics"/>
            <person name="Doyle S."/>
        </authorList>
    </citation>
    <scope>NUCLEOTIDE SEQUENCE [LARGE SCALE GENOMIC DNA]</scope>
    <source>
        <strain evidence="1 2">NCTC9962</strain>
    </source>
</reference>
<dbReference type="EMBL" id="UGED01000008">
    <property type="protein sequence ID" value="STL49562.1"/>
    <property type="molecule type" value="Genomic_DNA"/>
</dbReference>
<evidence type="ECO:0000313" key="2">
    <source>
        <dbReference type="Proteomes" id="UP000254052"/>
    </source>
</evidence>
<accession>A0A377B774</accession>
<name>A0A377B774_ECOLX</name>
<gene>
    <name evidence="1" type="ORF">NCTC9962_03828</name>
</gene>
<dbReference type="Proteomes" id="UP000254052">
    <property type="component" value="Unassembled WGS sequence"/>
</dbReference>